<keyword evidence="3 11" id="KW-0808">Transferase</keyword>
<dbReference type="Gene3D" id="1.10.150.870">
    <property type="match status" value="1"/>
</dbReference>
<evidence type="ECO:0000256" key="3">
    <source>
        <dbReference type="ARBA" id="ARBA00022679"/>
    </source>
</evidence>
<evidence type="ECO:0000313" key="11">
    <source>
        <dbReference type="EMBL" id="ADI02884.1"/>
    </source>
</evidence>
<dbReference type="Pfam" id="PF17657">
    <property type="entry name" value="DNA_pol3_finger"/>
    <property type="match status" value="1"/>
</dbReference>
<evidence type="ECO:0000256" key="6">
    <source>
        <dbReference type="ARBA" id="ARBA00022763"/>
    </source>
</evidence>
<dbReference type="Pfam" id="PF07733">
    <property type="entry name" value="DNA_pol3_alpha"/>
    <property type="match status" value="1"/>
</dbReference>
<dbReference type="SMART" id="SM00481">
    <property type="entry name" value="POLIIIAc"/>
    <property type="match status" value="1"/>
</dbReference>
<organism evidence="11 12">
    <name type="scientific">Syntrophothermus lipocalidus (strain DSM 12680 / TGB-C1)</name>
    <dbReference type="NCBI Taxonomy" id="643648"/>
    <lineage>
        <taxon>Bacteria</taxon>
        <taxon>Bacillati</taxon>
        <taxon>Bacillota</taxon>
        <taxon>Clostridia</taxon>
        <taxon>Eubacteriales</taxon>
        <taxon>Syntrophomonadaceae</taxon>
        <taxon>Syntrophothermus</taxon>
    </lineage>
</organism>
<dbReference type="AlphaFoldDB" id="D7CJ06"/>
<dbReference type="Pfam" id="PF02811">
    <property type="entry name" value="PHP"/>
    <property type="match status" value="1"/>
</dbReference>
<gene>
    <name evidence="11" type="ordered locus">Slip_2141</name>
</gene>
<evidence type="ECO:0000256" key="2">
    <source>
        <dbReference type="ARBA" id="ARBA00022490"/>
    </source>
</evidence>
<dbReference type="GO" id="GO:0003887">
    <property type="term" value="F:DNA-directed DNA polymerase activity"/>
    <property type="evidence" value="ECO:0007669"/>
    <property type="project" value="UniProtKB-KW"/>
</dbReference>
<dbReference type="InterPro" id="IPR041931">
    <property type="entry name" value="DNA_pol3_alpha_thumb_dom"/>
</dbReference>
<feature type="domain" description="Polymerase/histidinol phosphatase N-terminal" evidence="10">
    <location>
        <begin position="1"/>
        <end position="68"/>
    </location>
</feature>
<evidence type="ECO:0000313" key="12">
    <source>
        <dbReference type="Proteomes" id="UP000000378"/>
    </source>
</evidence>
<keyword evidence="5" id="KW-0235">DNA replication</keyword>
<evidence type="ECO:0000256" key="7">
    <source>
        <dbReference type="ARBA" id="ARBA00022932"/>
    </source>
</evidence>
<reference evidence="11 12" key="2">
    <citation type="journal article" date="2010" name="Stand. Genomic Sci.">
        <title>Complete genome sequence of Syntrophothermus lipocalidus type strain (TGB-C1).</title>
        <authorList>
            <person name="Djao O.D."/>
            <person name="Zhang X."/>
            <person name="Lucas S."/>
            <person name="Lapidus A."/>
            <person name="Del Rio T.G."/>
            <person name="Nolan M."/>
            <person name="Tice H."/>
            <person name="Cheng J.F."/>
            <person name="Han C."/>
            <person name="Tapia R."/>
            <person name="Goodwin L."/>
            <person name="Pitluck S."/>
            <person name="Liolios K."/>
            <person name="Ivanova N."/>
            <person name="Mavromatis K."/>
            <person name="Mikhailova N."/>
            <person name="Ovchinnikova G."/>
            <person name="Pati A."/>
            <person name="Brambilla E."/>
            <person name="Chen A."/>
            <person name="Palaniappan K."/>
            <person name="Land M."/>
            <person name="Hauser L."/>
            <person name="Chang Y.J."/>
            <person name="Jeffries C.D."/>
            <person name="Rohde M."/>
            <person name="Sikorski J."/>
            <person name="Spring S."/>
            <person name="Goker M."/>
            <person name="Detter J.C."/>
            <person name="Woyke T."/>
            <person name="Bristow J."/>
            <person name="Eisen J.A."/>
            <person name="Markowitz V."/>
            <person name="Hugenholtz P."/>
            <person name="Kyrpides N.C."/>
            <person name="Klenk H.P."/>
        </authorList>
    </citation>
    <scope>NUCLEOTIDE SEQUENCE [LARGE SCALE GENOMIC DNA]</scope>
    <source>
        <strain evidence="12">DSM 12680 / TGB-C1</strain>
    </source>
</reference>
<dbReference type="PANTHER" id="PTHR32294">
    <property type="entry name" value="DNA POLYMERASE III SUBUNIT ALPHA"/>
    <property type="match status" value="1"/>
</dbReference>
<name>D7CJ06_SYNLT</name>
<keyword evidence="7" id="KW-0239">DNA-directed DNA polymerase</keyword>
<dbReference type="InterPro" id="IPR029460">
    <property type="entry name" value="DNAPol_HHH"/>
</dbReference>
<dbReference type="NCBIfam" id="TIGR00594">
    <property type="entry name" value="polc"/>
    <property type="match status" value="1"/>
</dbReference>
<dbReference type="GO" id="GO:0006281">
    <property type="term" value="P:DNA repair"/>
    <property type="evidence" value="ECO:0007669"/>
    <property type="project" value="UniProtKB-KW"/>
</dbReference>
<evidence type="ECO:0000256" key="8">
    <source>
        <dbReference type="ARBA" id="ARBA00023204"/>
    </source>
</evidence>
<keyword evidence="12" id="KW-1185">Reference proteome</keyword>
<evidence type="ECO:0000256" key="9">
    <source>
        <dbReference type="ARBA" id="ARBA00049244"/>
    </source>
</evidence>
<dbReference type="GO" id="GO:0006260">
    <property type="term" value="P:DNA replication"/>
    <property type="evidence" value="ECO:0007669"/>
    <property type="project" value="UniProtKB-KW"/>
</dbReference>
<evidence type="ECO:0000259" key="10">
    <source>
        <dbReference type="SMART" id="SM00481"/>
    </source>
</evidence>
<proteinExistence type="predicted"/>
<dbReference type="InterPro" id="IPR004013">
    <property type="entry name" value="PHP_dom"/>
</dbReference>
<evidence type="ECO:0000256" key="5">
    <source>
        <dbReference type="ARBA" id="ARBA00022705"/>
    </source>
</evidence>
<keyword evidence="4 11" id="KW-0548">Nucleotidyltransferase</keyword>
<evidence type="ECO:0000256" key="1">
    <source>
        <dbReference type="ARBA" id="ARBA00012417"/>
    </source>
</evidence>
<sequence length="1031" mass="115726">MHLHVHSCFSFLDGGSSIKSLVDRAAESGMPALALTDHDNLCGAVQFKLEAQKAGIKPIQGVEVTVAGGYHLTLLAEDEEGYRNLCRILTKAHLDNPRRQPQAGLDILKEHAEGIIALSGCRKGEIPARILSRQYDAAYRAALAYLEIWGKDGFYLELQDTYLPGTRTLNRDLAELAEKLGVGVVATNNVHYACPEDFKVHDILTCVRTLTRVYEVHPERPLNAENHLKPEREMKKLFREYPQAVANTWEIAERCRPSLEPGASLFPRFNPPPGQTAESLLRELAYRGARKKYGRVTRRVEERLEHEIHIINTLGYADYFLVVWDIVEYARRQGIRHTGRGSVADSFVAYCLGITEVDSLARGLLFERFMSLERAEKPDIDIDFDARWRDRISEYVTRKYGEDKVAKVCTYSTYRARSAVRELGKALGLPEAELDRVAKRLPYGAYADRIRDMLSLLPELRESGLDRDKFALLLDLCERVAGFPRFLGTHLGGLVVSREPLCDITPLQQSAKGEIVTQFDKDDVEELGLVKLDLLSLRAMSAVEDTVRAVKQEKKTFDYEKIPLDDDATYRMINKGQTIGVFQLESPAQRALQARLGASDIEDIVASVALIRPGPIKGNMVEPYISRRQGREPVTFLHPALEPILAKTYGVILFQEQVIEIATAIARFTPGEADRLRKVMTHARSQKVMDEVGREFIKKAVENGVSQEAAATIFKAMAGYASYGFCEAHAAAFATTSYKTAYLLRHYPAQFYAAVLSNQPMGYYPPHVILNEARRRGIKILPPCINRSGEAFRVEKGGIRIPLARVKGLSREGLKKILVYRPFASLTEVWEKTGLARDEMKNLIKCGALDVFDTNRRRLLVKARKLYFRPQPAGNVKEGIIAFDDGEAADAKMDIPDFTEDEKYAMEFEILGLSPREHLMARFRGYLKRNGFKSSRDLAALPDGSWVKVAGVLLCPHRPPTKSGRITVFMSLEDEFGLTDVTVFEDVYQRYGGLIFSPQTSPLVVEGVLQKRGNAVSVVAKIIKRLVLDAD</sequence>
<dbReference type="KEGG" id="slp:Slip_2141"/>
<protein>
    <recommendedName>
        <fullName evidence="1">DNA-directed DNA polymerase</fullName>
        <ecNumber evidence="1">2.7.7.7</ecNumber>
    </recommendedName>
</protein>
<dbReference type="STRING" id="643648.Slip_2141"/>
<dbReference type="HOGENOM" id="CLU_001600_0_0_9"/>
<accession>D7CJ06</accession>
<keyword evidence="2" id="KW-0963">Cytoplasm</keyword>
<dbReference type="Pfam" id="PF14579">
    <property type="entry name" value="HHH_6"/>
    <property type="match status" value="1"/>
</dbReference>
<dbReference type="InterPro" id="IPR004805">
    <property type="entry name" value="DnaE2/DnaE/PolC"/>
</dbReference>
<dbReference type="InterPro" id="IPR016195">
    <property type="entry name" value="Pol/histidinol_Pase-like"/>
</dbReference>
<dbReference type="GO" id="GO:0008408">
    <property type="term" value="F:3'-5' exonuclease activity"/>
    <property type="evidence" value="ECO:0007669"/>
    <property type="project" value="InterPro"/>
</dbReference>
<dbReference type="Gene3D" id="1.10.10.1600">
    <property type="entry name" value="Bacterial DNA polymerase III alpha subunit, thumb domain"/>
    <property type="match status" value="1"/>
</dbReference>
<evidence type="ECO:0000256" key="4">
    <source>
        <dbReference type="ARBA" id="ARBA00022695"/>
    </source>
</evidence>
<dbReference type="InterPro" id="IPR040982">
    <property type="entry name" value="DNA_pol3_finger"/>
</dbReference>
<dbReference type="InterPro" id="IPR011708">
    <property type="entry name" value="DNA_pol3_alpha_NTPase_dom"/>
</dbReference>
<reference evidence="12" key="1">
    <citation type="journal article" date="2010" name="Stand. Genomic Sci.">
        <title>Complete genome sequence of Syntrophothermus lipocalidus type strain (TGB-C1T).</title>
        <authorList>
            <consortium name="US DOE Joint Genome Institute (JGI-PGF)"/>
            <person name="Djao O."/>
            <person name="Zhang X."/>
            <person name="Lucas S."/>
            <person name="Lapidus A."/>
            <person name="Glavina Del Rio T."/>
            <person name="Nolan M."/>
            <person name="Tice H."/>
            <person name="Cheng J."/>
            <person name="Han C."/>
            <person name="Tapia R."/>
            <person name="Goodwin L."/>
            <person name="Pitluck S."/>
            <person name="Liolios K."/>
            <person name="Ivanova N."/>
            <person name="Mavromatis K."/>
            <person name="Mikhailova N."/>
            <person name="Ovchinnikova G."/>
            <person name="Pati A."/>
            <person name="Brambilla E."/>
            <person name="Chen A."/>
            <person name="Palaniappan K."/>
            <person name="Land M."/>
            <person name="Hauser L."/>
            <person name="Chang Y."/>
            <person name="Jeffries C."/>
            <person name="Rohde M."/>
            <person name="Sikorski J."/>
            <person name="Spring S."/>
            <person name="Goker M."/>
            <person name="Detter J."/>
            <person name="Woyke T."/>
            <person name="Bristow J."/>
            <person name="Eisen J."/>
            <person name="Markowitz V."/>
            <person name="Hugenholtz P."/>
            <person name="Kyrpides N."/>
            <person name="Klenk H."/>
        </authorList>
    </citation>
    <scope>NUCLEOTIDE SEQUENCE [LARGE SCALE GENOMIC DNA]</scope>
    <source>
        <strain evidence="12">DSM 12680 / TGB-C1</strain>
    </source>
</reference>
<comment type="catalytic activity">
    <reaction evidence="9">
        <text>DNA(n) + a 2'-deoxyribonucleoside 5'-triphosphate = DNA(n+1) + diphosphate</text>
        <dbReference type="Rhea" id="RHEA:22508"/>
        <dbReference type="Rhea" id="RHEA-COMP:17339"/>
        <dbReference type="Rhea" id="RHEA-COMP:17340"/>
        <dbReference type="ChEBI" id="CHEBI:33019"/>
        <dbReference type="ChEBI" id="CHEBI:61560"/>
        <dbReference type="ChEBI" id="CHEBI:173112"/>
        <dbReference type="EC" id="2.7.7.7"/>
    </reaction>
</comment>
<dbReference type="eggNOG" id="COG0587">
    <property type="taxonomic scope" value="Bacteria"/>
</dbReference>
<dbReference type="InterPro" id="IPR003141">
    <property type="entry name" value="Pol/His_phosphatase_N"/>
</dbReference>
<dbReference type="PANTHER" id="PTHR32294:SF4">
    <property type="entry name" value="ERROR-PRONE DNA POLYMERASE"/>
    <property type="match status" value="1"/>
</dbReference>
<dbReference type="SUPFAM" id="SSF89550">
    <property type="entry name" value="PHP domain-like"/>
    <property type="match status" value="1"/>
</dbReference>
<keyword evidence="6" id="KW-0227">DNA damage</keyword>
<keyword evidence="8" id="KW-0234">DNA repair</keyword>
<dbReference type="Gene3D" id="3.20.20.140">
    <property type="entry name" value="Metal-dependent hydrolases"/>
    <property type="match status" value="1"/>
</dbReference>
<dbReference type="CDD" id="cd04485">
    <property type="entry name" value="DnaE_OBF"/>
    <property type="match status" value="1"/>
</dbReference>
<dbReference type="Proteomes" id="UP000000378">
    <property type="component" value="Chromosome"/>
</dbReference>
<dbReference type="EC" id="2.7.7.7" evidence="1"/>
<dbReference type="EMBL" id="CP002048">
    <property type="protein sequence ID" value="ADI02884.1"/>
    <property type="molecule type" value="Genomic_DNA"/>
</dbReference>